<dbReference type="InterPro" id="IPR020084">
    <property type="entry name" value="NUDIX_hydrolase_CS"/>
</dbReference>
<dbReference type="CDD" id="cd03425">
    <property type="entry name" value="NUDIX_MutT_NudA_like"/>
    <property type="match status" value="1"/>
</dbReference>
<evidence type="ECO:0000256" key="12">
    <source>
        <dbReference type="ARBA" id="ARBA00038905"/>
    </source>
</evidence>
<keyword evidence="9" id="KW-0234">DNA repair</keyword>
<evidence type="ECO:0000256" key="8">
    <source>
        <dbReference type="ARBA" id="ARBA00022842"/>
    </source>
</evidence>
<evidence type="ECO:0000256" key="6">
    <source>
        <dbReference type="ARBA" id="ARBA00022763"/>
    </source>
</evidence>
<evidence type="ECO:0000256" key="11">
    <source>
        <dbReference type="ARBA" id="ARBA00036904"/>
    </source>
</evidence>
<feature type="domain" description="Nudix hydrolase" evidence="17">
    <location>
        <begin position="9"/>
        <end position="135"/>
    </location>
</feature>
<evidence type="ECO:0000256" key="1">
    <source>
        <dbReference type="ARBA" id="ARBA00001946"/>
    </source>
</evidence>
<evidence type="ECO:0000256" key="7">
    <source>
        <dbReference type="ARBA" id="ARBA00022801"/>
    </source>
</evidence>
<keyword evidence="8" id="KW-0460">Magnesium</keyword>
<dbReference type="PRINTS" id="PR00502">
    <property type="entry name" value="NUDIXFAMILY"/>
</dbReference>
<dbReference type="PANTHER" id="PTHR47707">
    <property type="entry name" value="8-OXO-DGTP DIPHOSPHATASE"/>
    <property type="match status" value="1"/>
</dbReference>
<evidence type="ECO:0000256" key="10">
    <source>
        <dbReference type="ARBA" id="ARBA00035861"/>
    </source>
</evidence>
<dbReference type="PROSITE" id="PS51462">
    <property type="entry name" value="NUDIX"/>
    <property type="match status" value="1"/>
</dbReference>
<keyword evidence="4" id="KW-0235">DNA replication</keyword>
<keyword evidence="7" id="KW-0378">Hydrolase</keyword>
<evidence type="ECO:0000256" key="5">
    <source>
        <dbReference type="ARBA" id="ARBA00022723"/>
    </source>
</evidence>
<evidence type="ECO:0000256" key="9">
    <source>
        <dbReference type="ARBA" id="ARBA00023204"/>
    </source>
</evidence>
<dbReference type="InterPro" id="IPR003561">
    <property type="entry name" value="Mutator_MutT"/>
</dbReference>
<dbReference type="InterPro" id="IPR000086">
    <property type="entry name" value="NUDIX_hydrolase_dom"/>
</dbReference>
<accession>A0ABX6V109</accession>
<dbReference type="Gene3D" id="3.90.79.10">
    <property type="entry name" value="Nucleoside Triphosphate Pyrophosphohydrolase"/>
    <property type="match status" value="1"/>
</dbReference>
<gene>
    <name evidence="18" type="primary">mutT</name>
    <name evidence="18" type="ORF">FM038_001900</name>
</gene>
<evidence type="ECO:0000259" key="17">
    <source>
        <dbReference type="PROSITE" id="PS51462"/>
    </source>
</evidence>
<dbReference type="InterPro" id="IPR020476">
    <property type="entry name" value="Nudix_hydrolase"/>
</dbReference>
<dbReference type="PROSITE" id="PS00893">
    <property type="entry name" value="NUDIX_BOX"/>
    <property type="match status" value="1"/>
</dbReference>
<dbReference type="SUPFAM" id="SSF55811">
    <property type="entry name" value="Nudix"/>
    <property type="match status" value="1"/>
</dbReference>
<keyword evidence="19" id="KW-1185">Reference proteome</keyword>
<dbReference type="RefSeq" id="WP_142871693.1">
    <property type="nucleotide sequence ID" value="NZ_CP045503.2"/>
</dbReference>
<sequence>MTSLNPDKKIHVAVGVIINKSEQILLAKRPLNLHQGGKWEFPGGKVELNETTSEALIRELKEEVNLDVSASHPMMEIHHDYGDKQVFLDIHWVKNFSGIATGAEGQEVLWVEKDDLIKYEFPEANKAIITKILAE</sequence>
<dbReference type="InterPro" id="IPR029119">
    <property type="entry name" value="MutY_C"/>
</dbReference>
<dbReference type="NCBIfam" id="TIGR00586">
    <property type="entry name" value="mutt"/>
    <property type="match status" value="1"/>
</dbReference>
<dbReference type="Proteomes" id="UP000316416">
    <property type="component" value="Chromosome"/>
</dbReference>
<evidence type="ECO:0000313" key="18">
    <source>
        <dbReference type="EMBL" id="QPG56307.1"/>
    </source>
</evidence>
<dbReference type="PANTHER" id="PTHR47707:SF1">
    <property type="entry name" value="NUDIX HYDROLASE FAMILY PROTEIN"/>
    <property type="match status" value="1"/>
</dbReference>
<proteinExistence type="inferred from homology"/>
<protein>
    <recommendedName>
        <fullName evidence="13">8-oxo-dGTP diphosphatase</fullName>
        <ecNumber evidence="12">3.6.1.55</ecNumber>
    </recommendedName>
    <alternativeName>
        <fullName evidence="16">7,8-dihydro-8-oxoguanine-triphosphatase</fullName>
    </alternativeName>
    <alternativeName>
        <fullName evidence="15">Mutator protein MutT</fullName>
    </alternativeName>
    <alternativeName>
        <fullName evidence="14">dGTP pyrophosphohydrolase</fullName>
    </alternativeName>
</protein>
<comment type="catalytic activity">
    <reaction evidence="10">
        <text>8-oxo-dGTP + H2O = 8-oxo-dGMP + diphosphate + H(+)</text>
        <dbReference type="Rhea" id="RHEA:31575"/>
        <dbReference type="ChEBI" id="CHEBI:15377"/>
        <dbReference type="ChEBI" id="CHEBI:15378"/>
        <dbReference type="ChEBI" id="CHEBI:33019"/>
        <dbReference type="ChEBI" id="CHEBI:63224"/>
        <dbReference type="ChEBI" id="CHEBI:77896"/>
        <dbReference type="EC" id="3.6.1.55"/>
    </reaction>
</comment>
<name>A0ABX6V109_9GAMM</name>
<evidence type="ECO:0000256" key="15">
    <source>
        <dbReference type="ARBA" id="ARBA00041979"/>
    </source>
</evidence>
<keyword evidence="6" id="KW-0227">DNA damage</keyword>
<evidence type="ECO:0000256" key="14">
    <source>
        <dbReference type="ARBA" id="ARBA00041592"/>
    </source>
</evidence>
<comment type="similarity">
    <text evidence="2">Belongs to the Nudix hydrolase family.</text>
</comment>
<evidence type="ECO:0000256" key="16">
    <source>
        <dbReference type="ARBA" id="ARBA00042798"/>
    </source>
</evidence>
<evidence type="ECO:0000256" key="2">
    <source>
        <dbReference type="ARBA" id="ARBA00005582"/>
    </source>
</evidence>
<evidence type="ECO:0000256" key="13">
    <source>
        <dbReference type="ARBA" id="ARBA00040794"/>
    </source>
</evidence>
<keyword evidence="5" id="KW-0479">Metal-binding</keyword>
<dbReference type="Pfam" id="PF14815">
    <property type="entry name" value="NUDIX_4"/>
    <property type="match status" value="1"/>
</dbReference>
<dbReference type="InterPro" id="IPR047127">
    <property type="entry name" value="MutT-like"/>
</dbReference>
<evidence type="ECO:0000256" key="4">
    <source>
        <dbReference type="ARBA" id="ARBA00022705"/>
    </source>
</evidence>
<dbReference type="InterPro" id="IPR015797">
    <property type="entry name" value="NUDIX_hydrolase-like_dom_sf"/>
</dbReference>
<evidence type="ECO:0000256" key="3">
    <source>
        <dbReference type="ARBA" id="ARBA00022457"/>
    </source>
</evidence>
<dbReference type="EMBL" id="CP045503">
    <property type="protein sequence ID" value="QPG56307.1"/>
    <property type="molecule type" value="Genomic_DNA"/>
</dbReference>
<dbReference type="EC" id="3.6.1.55" evidence="12"/>
<comment type="catalytic activity">
    <reaction evidence="11">
        <text>8-oxo-GTP + H2O = 8-oxo-GMP + diphosphate + H(+)</text>
        <dbReference type="Rhea" id="RHEA:67616"/>
        <dbReference type="ChEBI" id="CHEBI:15377"/>
        <dbReference type="ChEBI" id="CHEBI:15378"/>
        <dbReference type="ChEBI" id="CHEBI:33019"/>
        <dbReference type="ChEBI" id="CHEBI:143553"/>
        <dbReference type="ChEBI" id="CHEBI:145694"/>
    </reaction>
</comment>
<keyword evidence="3" id="KW-0515">Mutator protein</keyword>
<organism evidence="18 19">
    <name type="scientific">Shewanella eurypsychrophilus</name>
    <dbReference type="NCBI Taxonomy" id="2593656"/>
    <lineage>
        <taxon>Bacteria</taxon>
        <taxon>Pseudomonadati</taxon>
        <taxon>Pseudomonadota</taxon>
        <taxon>Gammaproteobacteria</taxon>
        <taxon>Alteromonadales</taxon>
        <taxon>Shewanellaceae</taxon>
        <taxon>Shewanella</taxon>
    </lineage>
</organism>
<comment type="cofactor">
    <cofactor evidence="1">
        <name>Mg(2+)</name>
        <dbReference type="ChEBI" id="CHEBI:18420"/>
    </cofactor>
</comment>
<evidence type="ECO:0000313" key="19">
    <source>
        <dbReference type="Proteomes" id="UP000316416"/>
    </source>
</evidence>
<reference evidence="18" key="1">
    <citation type="submission" date="2021-07" db="EMBL/GenBank/DDBJ databases">
        <title>Shewanella sp. YLB-07 whole genome sequence.</title>
        <authorList>
            <person name="Yu L."/>
        </authorList>
    </citation>
    <scope>NUCLEOTIDE SEQUENCE</scope>
    <source>
        <strain evidence="18">YLB-08</strain>
    </source>
</reference>